<feature type="transmembrane region" description="Helical" evidence="1">
    <location>
        <begin position="419"/>
        <end position="439"/>
    </location>
</feature>
<feature type="transmembrane region" description="Helical" evidence="1">
    <location>
        <begin position="127"/>
        <end position="147"/>
    </location>
</feature>
<feature type="transmembrane region" description="Helical" evidence="1">
    <location>
        <begin position="391"/>
        <end position="407"/>
    </location>
</feature>
<feature type="transmembrane region" description="Helical" evidence="1">
    <location>
        <begin position="159"/>
        <end position="179"/>
    </location>
</feature>
<feature type="transmembrane region" description="Helical" evidence="1">
    <location>
        <begin position="295"/>
        <end position="311"/>
    </location>
</feature>
<organism evidence="3 4">
    <name type="scientific">Candidatus Beckwithbacteria bacterium CG23_combo_of_CG06-09_8_20_14_all_47_9</name>
    <dbReference type="NCBI Taxonomy" id="1974498"/>
    <lineage>
        <taxon>Bacteria</taxon>
        <taxon>Candidatus Beckwithiibacteriota</taxon>
    </lineage>
</organism>
<proteinExistence type="predicted"/>
<dbReference type="EMBL" id="PCSQ01000001">
    <property type="protein sequence ID" value="PIP52718.1"/>
    <property type="molecule type" value="Genomic_DNA"/>
</dbReference>
<feature type="transmembrane region" description="Helical" evidence="1">
    <location>
        <begin position="367"/>
        <end position="385"/>
    </location>
</feature>
<evidence type="ECO:0000256" key="1">
    <source>
        <dbReference type="SAM" id="Phobius"/>
    </source>
</evidence>
<feature type="transmembrane region" description="Helical" evidence="1">
    <location>
        <begin position="199"/>
        <end position="227"/>
    </location>
</feature>
<accession>A0A2H0B714</accession>
<protein>
    <recommendedName>
        <fullName evidence="2">Glycosyltransferase RgtA/B/C/D-like domain-containing protein</fullName>
    </recommendedName>
</protein>
<dbReference type="Pfam" id="PF13231">
    <property type="entry name" value="PMT_2"/>
    <property type="match status" value="1"/>
</dbReference>
<name>A0A2H0B714_9BACT</name>
<dbReference type="InterPro" id="IPR038731">
    <property type="entry name" value="RgtA/B/C-like"/>
</dbReference>
<evidence type="ECO:0000259" key="2">
    <source>
        <dbReference type="Pfam" id="PF13231"/>
    </source>
</evidence>
<comment type="caution">
    <text evidence="3">The sequence shown here is derived from an EMBL/GenBank/DDBJ whole genome shotgun (WGS) entry which is preliminary data.</text>
</comment>
<feature type="transmembrane region" description="Helical" evidence="1">
    <location>
        <begin position="12"/>
        <end position="29"/>
    </location>
</feature>
<feature type="transmembrane region" description="Helical" evidence="1">
    <location>
        <begin position="239"/>
        <end position="256"/>
    </location>
</feature>
<gene>
    <name evidence="3" type="ORF">COX09_00030</name>
</gene>
<reference evidence="3 4" key="1">
    <citation type="submission" date="2017-09" db="EMBL/GenBank/DDBJ databases">
        <title>Depth-based differentiation of microbial function through sediment-hosted aquifers and enrichment of novel symbionts in the deep terrestrial subsurface.</title>
        <authorList>
            <person name="Probst A.J."/>
            <person name="Ladd B."/>
            <person name="Jarett J.K."/>
            <person name="Geller-Mcgrath D.E."/>
            <person name="Sieber C.M."/>
            <person name="Emerson J.B."/>
            <person name="Anantharaman K."/>
            <person name="Thomas B.C."/>
            <person name="Malmstrom R."/>
            <person name="Stieglmeier M."/>
            <person name="Klingl A."/>
            <person name="Woyke T."/>
            <person name="Ryan C.M."/>
            <person name="Banfield J.F."/>
        </authorList>
    </citation>
    <scope>NUCLEOTIDE SEQUENCE [LARGE SCALE GENOMIC DNA]</scope>
    <source>
        <strain evidence="3">CG23_combo_of_CG06-09_8_20_14_all_47_9</strain>
    </source>
</reference>
<evidence type="ECO:0000313" key="4">
    <source>
        <dbReference type="Proteomes" id="UP000231081"/>
    </source>
</evidence>
<feature type="transmembrane region" description="Helical" evidence="1">
    <location>
        <begin position="318"/>
        <end position="336"/>
    </location>
</feature>
<sequence length="453" mass="51896">MKQFLGAFHLKTIISLITIWLLIILGVYLRTNQADVFPADNNDDSLFYTWAGITFWDNPFKLASHSIFEADNPALIWRSQYKDFIPWERFGLKITQPWLDHPPLGTAIIGLPAKLLGYPAFAQIPTLIVRFSALAAGIFTLLFTYIIGARLFGAKIGRLSLLFLATTPYFVAAHRQAFLENILTPLFLASLIALLNKKLILAAILAGLCGWVKAPGFSVPFMIAFWLWRQKQIKPAVKFFLTGTASILAYFGYGLLAGKDAFFYMLQQQGVRGAYVSSFFDTLTMPHFYGGFDDGLYILSIIFSLLMLTKFKKNNFRFFNWFLSLWLITIFLVAGRNNNSPWYWYPLIPFFSISLGYYVNQALNSNNLFLILPFWLFGLTGFDLLKIDVPSAWLRLATIVFFTPYVLNLKKITYWLTRIFLLSLIIFNIYITVNSPAVYCHFEKCPKPIKITR</sequence>
<keyword evidence="1" id="KW-0472">Membrane</keyword>
<evidence type="ECO:0000313" key="3">
    <source>
        <dbReference type="EMBL" id="PIP52718.1"/>
    </source>
</evidence>
<feature type="domain" description="Glycosyltransferase RgtA/B/C/D-like" evidence="2">
    <location>
        <begin position="100"/>
        <end position="248"/>
    </location>
</feature>
<dbReference type="AlphaFoldDB" id="A0A2H0B714"/>
<keyword evidence="1" id="KW-1133">Transmembrane helix</keyword>
<keyword evidence="1" id="KW-0812">Transmembrane</keyword>
<dbReference type="Proteomes" id="UP000231081">
    <property type="component" value="Unassembled WGS sequence"/>
</dbReference>
<feature type="transmembrane region" description="Helical" evidence="1">
    <location>
        <begin position="342"/>
        <end position="360"/>
    </location>
</feature>